<protein>
    <submittedName>
        <fullName evidence="1">DUF2599 domain-containing protein</fullName>
    </submittedName>
</protein>
<evidence type="ECO:0000313" key="2">
    <source>
        <dbReference type="Proteomes" id="UP001220456"/>
    </source>
</evidence>
<dbReference type="Proteomes" id="UP001220456">
    <property type="component" value="Unassembled WGS sequence"/>
</dbReference>
<gene>
    <name evidence="1" type="ORF">P4U43_12375</name>
</gene>
<proteinExistence type="predicted"/>
<dbReference type="Pfam" id="PF10783">
    <property type="entry name" value="DUF2599"/>
    <property type="match status" value="1"/>
</dbReference>
<dbReference type="RefSeq" id="WP_277359011.1">
    <property type="nucleotide sequence ID" value="NZ_JAROKN010000035.1"/>
</dbReference>
<organism evidence="1 2">
    <name type="scientific">Arthrobacter vasquezii</name>
    <dbReference type="NCBI Taxonomy" id="2977629"/>
    <lineage>
        <taxon>Bacteria</taxon>
        <taxon>Bacillati</taxon>
        <taxon>Actinomycetota</taxon>
        <taxon>Actinomycetes</taxon>
        <taxon>Micrococcales</taxon>
        <taxon>Micrococcaceae</taxon>
        <taxon>Arthrobacter</taxon>
    </lineage>
</organism>
<sequence>MQSASTQKTLNELAPEVLEDALSVEELVPLEGGGFITGVNLEDAAAGAEVHLPPSTDIPAEIRSNGHKIGITMPKPGNRAKATIGPNKEIQYDNRDGSMTTAIPKEGGSLQFINTLSHGDAPTEYVYKLDLPPQAKMSLTPEGGVQIIGSDGAYLGGATAPWARDVAGNPVATEFKIRGKNIVQEVHHSNLPDSSYPVVADPWFGIHLYYQPFYSFVSQGYKVNVTPTSWGQQNRAFEMWWAHRDEVVSKMGNNAWRWTNSIQEQFYCHIHGYPASLPTYNMESWRPTINWSISLVQYRCNPYDGAWS</sequence>
<dbReference type="InterPro" id="IPR019719">
    <property type="entry name" value="DUF2599"/>
</dbReference>
<comment type="caution">
    <text evidence="1">The sequence shown here is derived from an EMBL/GenBank/DDBJ whole genome shotgun (WGS) entry which is preliminary data.</text>
</comment>
<name>A0ABT6CWW5_9MICC</name>
<dbReference type="EMBL" id="JAROKN010000035">
    <property type="protein sequence ID" value="MDF9278582.1"/>
    <property type="molecule type" value="Genomic_DNA"/>
</dbReference>
<accession>A0ABT6CWW5</accession>
<keyword evidence="2" id="KW-1185">Reference proteome</keyword>
<reference evidence="1 2" key="1">
    <citation type="journal article" date="2023" name="Int. J. Syst. Evol. Microbiol.">
        <title>Arthrobacter vasquezii sp. nov., isolated from a soil sample from Union Glacier, Antarctica.</title>
        <authorList>
            <person name="Valenzuela-Ibaceta F."/>
            <person name="Carrasco V."/>
            <person name="Lagos-Moraga S."/>
            <person name="Dietz-Vargas C."/>
            <person name="Navarro C.A."/>
            <person name="Perez-Donoso J.M."/>
        </authorList>
    </citation>
    <scope>NUCLEOTIDE SEQUENCE [LARGE SCALE GENOMIC DNA]</scope>
    <source>
        <strain evidence="1 2">EH-1B-1</strain>
    </source>
</reference>
<evidence type="ECO:0000313" key="1">
    <source>
        <dbReference type="EMBL" id="MDF9278582.1"/>
    </source>
</evidence>